<comment type="similarity">
    <text evidence="11">Belongs to the dus family.</text>
</comment>
<feature type="binding site" evidence="13">
    <location>
        <position position="129"/>
    </location>
    <ligand>
        <name>FMN</name>
        <dbReference type="ChEBI" id="CHEBI:58210"/>
    </ligand>
</feature>
<dbReference type="EMBL" id="JACNLL010000047">
    <property type="protein sequence ID" value="MBC8199342.1"/>
    <property type="molecule type" value="Genomic_DNA"/>
</dbReference>
<keyword evidence="8 11" id="KW-0560">Oxidoreductase</keyword>
<gene>
    <name evidence="15" type="primary">dusB</name>
    <name evidence="15" type="ORF">H8E80_04760</name>
</gene>
<dbReference type="AlphaFoldDB" id="A0A8J6N6D4"/>
<evidence type="ECO:0000313" key="15">
    <source>
        <dbReference type="EMBL" id="MBC8199342.1"/>
    </source>
</evidence>
<evidence type="ECO:0000256" key="10">
    <source>
        <dbReference type="ARBA" id="ARBA00048802"/>
    </source>
</evidence>
<dbReference type="InterPro" id="IPR024036">
    <property type="entry name" value="tRNA-dHydroUridine_Synthase_C"/>
</dbReference>
<dbReference type="InterPro" id="IPR004652">
    <property type="entry name" value="DusB-like"/>
</dbReference>
<evidence type="ECO:0000256" key="5">
    <source>
        <dbReference type="ARBA" id="ARBA00022694"/>
    </source>
</evidence>
<keyword evidence="5 11" id="KW-0819">tRNA processing</keyword>
<keyword evidence="2" id="KW-0820">tRNA-binding</keyword>
<dbReference type="Gene3D" id="3.20.20.70">
    <property type="entry name" value="Aldolase class I"/>
    <property type="match status" value="1"/>
</dbReference>
<dbReference type="PIRSF" id="PIRSF006621">
    <property type="entry name" value="Dus"/>
    <property type="match status" value="1"/>
</dbReference>
<evidence type="ECO:0000256" key="1">
    <source>
        <dbReference type="ARBA" id="ARBA00002790"/>
    </source>
</evidence>
<evidence type="ECO:0000256" key="12">
    <source>
        <dbReference type="PIRSR" id="PIRSR006621-1"/>
    </source>
</evidence>
<comment type="caution">
    <text evidence="15">The sequence shown here is derived from an EMBL/GenBank/DDBJ whole genome shotgun (WGS) entry which is preliminary data.</text>
</comment>
<evidence type="ECO:0000259" key="14">
    <source>
        <dbReference type="Pfam" id="PF01207"/>
    </source>
</evidence>
<dbReference type="GO" id="GO:0050660">
    <property type="term" value="F:flavin adenine dinucleotide binding"/>
    <property type="evidence" value="ECO:0007669"/>
    <property type="project" value="InterPro"/>
</dbReference>
<keyword evidence="13" id="KW-0547">Nucleotide-binding</keyword>
<evidence type="ECO:0000313" key="16">
    <source>
        <dbReference type="Proteomes" id="UP000603545"/>
    </source>
</evidence>
<dbReference type="SUPFAM" id="SSF51395">
    <property type="entry name" value="FMN-linked oxidoreductases"/>
    <property type="match status" value="1"/>
</dbReference>
<evidence type="ECO:0000256" key="6">
    <source>
        <dbReference type="ARBA" id="ARBA00022857"/>
    </source>
</evidence>
<dbReference type="PANTHER" id="PTHR45846">
    <property type="entry name" value="TRNA-DIHYDROURIDINE(47) SYNTHASE [NAD(P)(+)]-LIKE"/>
    <property type="match status" value="1"/>
</dbReference>
<dbReference type="GO" id="GO:0000049">
    <property type="term" value="F:tRNA binding"/>
    <property type="evidence" value="ECO:0007669"/>
    <property type="project" value="UniProtKB-KW"/>
</dbReference>
<dbReference type="CDD" id="cd02801">
    <property type="entry name" value="DUS_like_FMN"/>
    <property type="match status" value="1"/>
</dbReference>
<feature type="active site" description="Proton donor" evidence="12">
    <location>
        <position position="90"/>
    </location>
</feature>
<comment type="catalytic activity">
    <reaction evidence="9">
        <text>a 5,6-dihydrouridine in tRNA + NADP(+) = a uridine in tRNA + NADPH + H(+)</text>
        <dbReference type="Rhea" id="RHEA:23624"/>
        <dbReference type="Rhea" id="RHEA-COMP:13339"/>
        <dbReference type="Rhea" id="RHEA-COMP:13887"/>
        <dbReference type="ChEBI" id="CHEBI:15378"/>
        <dbReference type="ChEBI" id="CHEBI:57783"/>
        <dbReference type="ChEBI" id="CHEBI:58349"/>
        <dbReference type="ChEBI" id="CHEBI:65315"/>
        <dbReference type="ChEBI" id="CHEBI:74443"/>
    </reaction>
</comment>
<reference evidence="15 16" key="1">
    <citation type="submission" date="2020-08" db="EMBL/GenBank/DDBJ databases">
        <title>Bridging the membrane lipid divide: bacteria of the FCB group superphylum have the potential to synthesize archaeal ether lipids.</title>
        <authorList>
            <person name="Villanueva L."/>
            <person name="Von Meijenfeldt F.A.B."/>
            <person name="Westbye A.B."/>
            <person name="Yadav S."/>
            <person name="Hopmans E.C."/>
            <person name="Dutilh B.E."/>
            <person name="Sinninghe Damste J.S."/>
        </authorList>
    </citation>
    <scope>NUCLEOTIDE SEQUENCE [LARGE SCALE GENOMIC DNA]</scope>
    <source>
        <strain evidence="15">NIOZ-UU82</strain>
    </source>
</reference>
<name>A0A8J6N6D4_9BACT</name>
<protein>
    <recommendedName>
        <fullName evidence="11">tRNA-dihydrouridine synthase</fullName>
        <ecNumber evidence="11">1.3.1.-</ecNumber>
    </recommendedName>
</protein>
<keyword evidence="6" id="KW-0521">NADP</keyword>
<comment type="catalytic activity">
    <reaction evidence="10">
        <text>a 5,6-dihydrouridine in tRNA + NAD(+) = a uridine in tRNA + NADH + H(+)</text>
        <dbReference type="Rhea" id="RHEA:54452"/>
        <dbReference type="Rhea" id="RHEA-COMP:13339"/>
        <dbReference type="Rhea" id="RHEA-COMP:13887"/>
        <dbReference type="ChEBI" id="CHEBI:15378"/>
        <dbReference type="ChEBI" id="CHEBI:57540"/>
        <dbReference type="ChEBI" id="CHEBI:57945"/>
        <dbReference type="ChEBI" id="CHEBI:65315"/>
        <dbReference type="ChEBI" id="CHEBI:74443"/>
    </reaction>
</comment>
<feature type="binding site" evidence="13">
    <location>
        <begin position="214"/>
        <end position="215"/>
    </location>
    <ligand>
        <name>FMN</name>
        <dbReference type="ChEBI" id="CHEBI:58210"/>
    </ligand>
</feature>
<accession>A0A8J6N6D4</accession>
<feature type="binding site" evidence="13">
    <location>
        <position position="60"/>
    </location>
    <ligand>
        <name>FMN</name>
        <dbReference type="ChEBI" id="CHEBI:58210"/>
    </ligand>
</feature>
<dbReference type="InterPro" id="IPR001269">
    <property type="entry name" value="DUS_fam"/>
</dbReference>
<evidence type="ECO:0000256" key="3">
    <source>
        <dbReference type="ARBA" id="ARBA00022630"/>
    </source>
</evidence>
<keyword evidence="4 11" id="KW-0288">FMN</keyword>
<comment type="cofactor">
    <cofactor evidence="11 13">
        <name>FMN</name>
        <dbReference type="ChEBI" id="CHEBI:58210"/>
    </cofactor>
</comment>
<evidence type="ECO:0000256" key="2">
    <source>
        <dbReference type="ARBA" id="ARBA00022555"/>
    </source>
</evidence>
<evidence type="ECO:0000256" key="7">
    <source>
        <dbReference type="ARBA" id="ARBA00022884"/>
    </source>
</evidence>
<dbReference type="NCBIfam" id="TIGR00737">
    <property type="entry name" value="nifR3_yhdG"/>
    <property type="match status" value="1"/>
</dbReference>
<dbReference type="InterPro" id="IPR013785">
    <property type="entry name" value="Aldolase_TIM"/>
</dbReference>
<dbReference type="Proteomes" id="UP000603545">
    <property type="component" value="Unassembled WGS sequence"/>
</dbReference>
<feature type="domain" description="DUS-like FMN-binding" evidence="14">
    <location>
        <begin position="3"/>
        <end position="301"/>
    </location>
</feature>
<proteinExistence type="inferred from homology"/>
<dbReference type="PANTHER" id="PTHR45846:SF1">
    <property type="entry name" value="TRNA-DIHYDROURIDINE(47) SYNTHASE [NAD(P)(+)]-LIKE"/>
    <property type="match status" value="1"/>
</dbReference>
<evidence type="ECO:0000256" key="11">
    <source>
        <dbReference type="PIRNR" id="PIRNR006621"/>
    </source>
</evidence>
<evidence type="ECO:0000256" key="13">
    <source>
        <dbReference type="PIRSR" id="PIRSR006621-2"/>
    </source>
</evidence>
<keyword evidence="3 11" id="KW-0285">Flavoprotein</keyword>
<dbReference type="Gene3D" id="1.10.1200.80">
    <property type="entry name" value="Putative flavin oxidoreducatase, domain 2"/>
    <property type="match status" value="1"/>
</dbReference>
<feature type="binding site" evidence="13">
    <location>
        <position position="159"/>
    </location>
    <ligand>
        <name>FMN</name>
        <dbReference type="ChEBI" id="CHEBI:58210"/>
    </ligand>
</feature>
<evidence type="ECO:0000256" key="9">
    <source>
        <dbReference type="ARBA" id="ARBA00048205"/>
    </source>
</evidence>
<keyword evidence="7" id="KW-0694">RNA-binding</keyword>
<dbReference type="GO" id="GO:0017150">
    <property type="term" value="F:tRNA dihydrouridine synthase activity"/>
    <property type="evidence" value="ECO:0007669"/>
    <property type="project" value="InterPro"/>
</dbReference>
<dbReference type="EC" id="1.3.1.-" evidence="11"/>
<organism evidence="15 16">
    <name type="scientific">Candidatus Desulfaltia bathyphila</name>
    <dbReference type="NCBI Taxonomy" id="2841697"/>
    <lineage>
        <taxon>Bacteria</taxon>
        <taxon>Pseudomonadati</taxon>
        <taxon>Thermodesulfobacteriota</taxon>
        <taxon>Desulfobacteria</taxon>
        <taxon>Desulfobacterales</taxon>
        <taxon>Desulfobacterales incertae sedis</taxon>
        <taxon>Candidatus Desulfaltia</taxon>
    </lineage>
</organism>
<sequence>MTILAPLAGITSLPFRILAKEAGCALVCTEMISANGLVRGSKKTKQMLESLPQEKPLSVQIFGSDPAVMAEAAQIVESSGADLIDINFGCSVKKVVKTGAGVALMQRLDNAEAIIKAVRKAVDIPLTIKIRTGWDSSGKQALKLSQLAEKCGVDAIAVHPRTASQGFRGKADWSIITAIKKAIAIPVIGNGDIFTAKDAVEMQRITGCDAIMIGRAAIGNPWIFSHVIALIKGNDVSPVDIAHRFEVMIRYCKMSIQCFGEKNACRMLRGRLGWFVKGLRFSSKFRESIKQISSENEAIDLIRSYMELLQPEREI</sequence>
<evidence type="ECO:0000256" key="4">
    <source>
        <dbReference type="ARBA" id="ARBA00022643"/>
    </source>
</evidence>
<dbReference type="InterPro" id="IPR035587">
    <property type="entry name" value="DUS-like_FMN-bd"/>
</dbReference>
<evidence type="ECO:0000256" key="8">
    <source>
        <dbReference type="ARBA" id="ARBA00023002"/>
    </source>
</evidence>
<dbReference type="Pfam" id="PF01207">
    <property type="entry name" value="Dus"/>
    <property type="match status" value="1"/>
</dbReference>
<comment type="function">
    <text evidence="1 11">Catalyzes the synthesis of 5,6-dihydrouridine (D), a modified base found in the D-loop of most tRNAs, via the reduction of the C5-C6 double bond in target uridines.</text>
</comment>